<evidence type="ECO:0000256" key="6">
    <source>
        <dbReference type="ARBA" id="ARBA00022679"/>
    </source>
</evidence>
<comment type="subcellular location">
    <subcellularLocation>
        <location evidence="2">Cell membrane</location>
        <topology evidence="2">Multi-pass membrane protein</topology>
    </subcellularLocation>
</comment>
<dbReference type="SUPFAM" id="SSF55874">
    <property type="entry name" value="ATPase domain of HSP90 chaperone/DNA topoisomerase II/histidine kinase"/>
    <property type="match status" value="1"/>
</dbReference>
<sequence length="583" mass="64159">MMERVGLIVLLAVLLVQTPYFKNLLSQQNNRRKIIPLVIVFGLFAILSNLTGIKITPNNIETSGLLTHIKPTTSIANTRSLAISVSGFVGGPIVGGFVGIIAGLHRVFQGNGGGLFYCFSSPIIGCLAGLSSKYLKHPGSLINPNRGFIAAAILEGIQLLFIAIFTPDGLNLIRIIALPMLILNSVGTFIFISTIHNTLTQEEQARAIQTHDVLSLATKTLPLLRTGLTPQHAQELATIIKRYTKVSAVSITDKKKILAHVGAGIDHHFPTHDVITELSLHVIETGKMAVAHNRQQIGCTHADCPLQAAIVIPLLCKGQILGTLKLYFIDSSQLSYVTEQLAKGLAAIFSMQIELGEAQLHTKLLQDAEIKSLQAQINPHFFFNIINTILAIMRFDHQRARDLLLQLTVYFRHNLQSTRETTISISDELEHLHAYLSLTEARFPGRYTIHLNVDDILNQALVPPLCVQILVENAIRHAFGQRKTDNHIYIDIHTQENTLTISVNDNGNGISPERLKQLGHEAVYSEKGTGTALDNLSKRLHILYGEKGQFKAESIQNVGTRFTLNFPLQFAEGSEINATHSNS</sequence>
<evidence type="ECO:0000256" key="10">
    <source>
        <dbReference type="ARBA" id="ARBA00022840"/>
    </source>
</evidence>
<dbReference type="GO" id="GO:0000155">
    <property type="term" value="F:phosphorelay sensor kinase activity"/>
    <property type="evidence" value="ECO:0007669"/>
    <property type="project" value="InterPro"/>
</dbReference>
<evidence type="ECO:0000256" key="13">
    <source>
        <dbReference type="ARBA" id="ARBA00023136"/>
    </source>
</evidence>
<dbReference type="PRINTS" id="PR00344">
    <property type="entry name" value="BCTRLSENSOR"/>
</dbReference>
<dbReference type="Gene3D" id="3.30.450.40">
    <property type="match status" value="1"/>
</dbReference>
<keyword evidence="12" id="KW-0902">Two-component regulatory system</keyword>
<dbReference type="GO" id="GO:0005886">
    <property type="term" value="C:plasma membrane"/>
    <property type="evidence" value="ECO:0007669"/>
    <property type="project" value="UniProtKB-SubCell"/>
</dbReference>
<evidence type="ECO:0000256" key="9">
    <source>
        <dbReference type="ARBA" id="ARBA00022777"/>
    </source>
</evidence>
<gene>
    <name evidence="16" type="ORF">HMPREF3187_01011</name>
</gene>
<dbReference type="InterPro" id="IPR050640">
    <property type="entry name" value="Bact_2-comp_sensor_kinase"/>
</dbReference>
<dbReference type="GO" id="GO:0005524">
    <property type="term" value="F:ATP binding"/>
    <property type="evidence" value="ECO:0007669"/>
    <property type="project" value="UniProtKB-KW"/>
</dbReference>
<evidence type="ECO:0000256" key="12">
    <source>
        <dbReference type="ARBA" id="ARBA00023012"/>
    </source>
</evidence>
<dbReference type="PROSITE" id="PS50109">
    <property type="entry name" value="HIS_KIN"/>
    <property type="match status" value="1"/>
</dbReference>
<evidence type="ECO:0000256" key="1">
    <source>
        <dbReference type="ARBA" id="ARBA00000085"/>
    </source>
</evidence>
<dbReference type="SUPFAM" id="SSF55781">
    <property type="entry name" value="GAF domain-like"/>
    <property type="match status" value="1"/>
</dbReference>
<comment type="catalytic activity">
    <reaction evidence="1">
        <text>ATP + protein L-histidine = ADP + protein N-phospho-L-histidine.</text>
        <dbReference type="EC" id="2.7.13.3"/>
    </reaction>
</comment>
<dbReference type="Proteomes" id="UP000070422">
    <property type="component" value="Unassembled WGS sequence"/>
</dbReference>
<evidence type="ECO:0000256" key="2">
    <source>
        <dbReference type="ARBA" id="ARBA00004651"/>
    </source>
</evidence>
<proteinExistence type="predicted"/>
<dbReference type="InterPro" id="IPR029016">
    <property type="entry name" value="GAF-like_dom_sf"/>
</dbReference>
<feature type="transmembrane region" description="Helical" evidence="14">
    <location>
        <begin position="147"/>
        <end position="166"/>
    </location>
</feature>
<dbReference type="Pfam" id="PF06580">
    <property type="entry name" value="His_kinase"/>
    <property type="match status" value="1"/>
</dbReference>
<accession>A0A133XZ05</accession>
<evidence type="ECO:0000256" key="7">
    <source>
        <dbReference type="ARBA" id="ARBA00022692"/>
    </source>
</evidence>
<dbReference type="STRING" id="87541.AWM71_03095"/>
<keyword evidence="13 14" id="KW-0472">Membrane</keyword>
<name>A0A133XZ05_9LACT</name>
<dbReference type="SMART" id="SM00065">
    <property type="entry name" value="GAF"/>
    <property type="match status" value="1"/>
</dbReference>
<dbReference type="InterPro" id="IPR004358">
    <property type="entry name" value="Sig_transdc_His_kin-like_C"/>
</dbReference>
<dbReference type="InterPro" id="IPR005467">
    <property type="entry name" value="His_kinase_dom"/>
</dbReference>
<keyword evidence="4" id="KW-1003">Cell membrane</keyword>
<dbReference type="EC" id="2.7.13.3" evidence="3"/>
<dbReference type="Gene3D" id="3.30.565.10">
    <property type="entry name" value="Histidine kinase-like ATPase, C-terminal domain"/>
    <property type="match status" value="1"/>
</dbReference>
<dbReference type="GO" id="GO:0071555">
    <property type="term" value="P:cell wall organization"/>
    <property type="evidence" value="ECO:0007669"/>
    <property type="project" value="InterPro"/>
</dbReference>
<evidence type="ECO:0000259" key="15">
    <source>
        <dbReference type="PROSITE" id="PS50109"/>
    </source>
</evidence>
<feature type="transmembrane region" description="Helical" evidence="14">
    <location>
        <begin position="80"/>
        <end position="102"/>
    </location>
</feature>
<keyword evidence="9" id="KW-0418">Kinase</keyword>
<dbReference type="Pfam" id="PF07694">
    <property type="entry name" value="5TM-5TMR_LYT"/>
    <property type="match status" value="1"/>
</dbReference>
<dbReference type="AlphaFoldDB" id="A0A133XZ05"/>
<reference evidence="16 17" key="1">
    <citation type="submission" date="2016-01" db="EMBL/GenBank/DDBJ databases">
        <authorList>
            <person name="Oliw E.H."/>
        </authorList>
    </citation>
    <scope>NUCLEOTIDE SEQUENCE [LARGE SCALE GENOMIC DNA]</scope>
    <source>
        <strain evidence="16 17">KA00635</strain>
    </source>
</reference>
<keyword evidence="8" id="KW-0547">Nucleotide-binding</keyword>
<evidence type="ECO:0000256" key="4">
    <source>
        <dbReference type="ARBA" id="ARBA00022475"/>
    </source>
</evidence>
<feature type="transmembrane region" description="Helical" evidence="14">
    <location>
        <begin position="34"/>
        <end position="53"/>
    </location>
</feature>
<dbReference type="SMART" id="SM00387">
    <property type="entry name" value="HATPase_c"/>
    <property type="match status" value="1"/>
</dbReference>
<evidence type="ECO:0000256" key="11">
    <source>
        <dbReference type="ARBA" id="ARBA00022989"/>
    </source>
</evidence>
<dbReference type="InterPro" id="IPR003594">
    <property type="entry name" value="HATPase_dom"/>
</dbReference>
<dbReference type="Pfam" id="PF02518">
    <property type="entry name" value="HATPase_c"/>
    <property type="match status" value="1"/>
</dbReference>
<feature type="transmembrane region" description="Helical" evidence="14">
    <location>
        <begin position="172"/>
        <end position="192"/>
    </location>
</feature>
<dbReference type="RefSeq" id="WP_060936910.1">
    <property type="nucleotide sequence ID" value="NZ_CP118095.1"/>
</dbReference>
<evidence type="ECO:0000256" key="14">
    <source>
        <dbReference type="SAM" id="Phobius"/>
    </source>
</evidence>
<keyword evidence="10" id="KW-0067">ATP-binding</keyword>
<keyword evidence="7 14" id="KW-0812">Transmembrane</keyword>
<feature type="domain" description="Histidine kinase" evidence="15">
    <location>
        <begin position="470"/>
        <end position="570"/>
    </location>
</feature>
<protein>
    <recommendedName>
        <fullName evidence="3">histidine kinase</fullName>
        <ecNumber evidence="3">2.7.13.3</ecNumber>
    </recommendedName>
</protein>
<dbReference type="PANTHER" id="PTHR34220">
    <property type="entry name" value="SENSOR HISTIDINE KINASE YPDA"/>
    <property type="match status" value="1"/>
</dbReference>
<keyword evidence="5" id="KW-0597">Phosphoprotein</keyword>
<dbReference type="InterPro" id="IPR010559">
    <property type="entry name" value="Sig_transdc_His_kin_internal"/>
</dbReference>
<dbReference type="InterPro" id="IPR011620">
    <property type="entry name" value="Sig_transdc_His_kinase_LytS_TM"/>
</dbReference>
<dbReference type="InterPro" id="IPR036890">
    <property type="entry name" value="HATPase_C_sf"/>
</dbReference>
<dbReference type="InterPro" id="IPR003018">
    <property type="entry name" value="GAF"/>
</dbReference>
<organism evidence="16 17">
    <name type="scientific">Aerococcus christensenii</name>
    <dbReference type="NCBI Taxonomy" id="87541"/>
    <lineage>
        <taxon>Bacteria</taxon>
        <taxon>Bacillati</taxon>
        <taxon>Bacillota</taxon>
        <taxon>Bacilli</taxon>
        <taxon>Lactobacillales</taxon>
        <taxon>Aerococcaceae</taxon>
        <taxon>Aerococcus</taxon>
    </lineage>
</organism>
<evidence type="ECO:0000313" key="17">
    <source>
        <dbReference type="Proteomes" id="UP000070422"/>
    </source>
</evidence>
<feature type="transmembrane region" description="Helical" evidence="14">
    <location>
        <begin position="114"/>
        <end position="135"/>
    </location>
</feature>
<evidence type="ECO:0000256" key="3">
    <source>
        <dbReference type="ARBA" id="ARBA00012438"/>
    </source>
</evidence>
<evidence type="ECO:0000256" key="8">
    <source>
        <dbReference type="ARBA" id="ARBA00022741"/>
    </source>
</evidence>
<dbReference type="OrthoDB" id="9776552at2"/>
<dbReference type="PATRIC" id="fig|87541.4.peg.1002"/>
<evidence type="ECO:0000313" key="16">
    <source>
        <dbReference type="EMBL" id="KXB36157.1"/>
    </source>
</evidence>
<dbReference type="PANTHER" id="PTHR34220:SF7">
    <property type="entry name" value="SENSOR HISTIDINE KINASE YPDA"/>
    <property type="match status" value="1"/>
</dbReference>
<evidence type="ECO:0000256" key="5">
    <source>
        <dbReference type="ARBA" id="ARBA00022553"/>
    </source>
</evidence>
<keyword evidence="6" id="KW-0808">Transferase</keyword>
<comment type="caution">
    <text evidence="16">The sequence shown here is derived from an EMBL/GenBank/DDBJ whole genome shotgun (WGS) entry which is preliminary data.</text>
</comment>
<keyword evidence="11 14" id="KW-1133">Transmembrane helix</keyword>
<dbReference type="EMBL" id="LSCQ01000047">
    <property type="protein sequence ID" value="KXB36157.1"/>
    <property type="molecule type" value="Genomic_DNA"/>
</dbReference>